<organism evidence="1 2">
    <name type="scientific">Eragrostis curvula</name>
    <name type="common">weeping love grass</name>
    <dbReference type="NCBI Taxonomy" id="38414"/>
    <lineage>
        <taxon>Eukaryota</taxon>
        <taxon>Viridiplantae</taxon>
        <taxon>Streptophyta</taxon>
        <taxon>Embryophyta</taxon>
        <taxon>Tracheophyta</taxon>
        <taxon>Spermatophyta</taxon>
        <taxon>Magnoliopsida</taxon>
        <taxon>Liliopsida</taxon>
        <taxon>Poales</taxon>
        <taxon>Poaceae</taxon>
        <taxon>PACMAD clade</taxon>
        <taxon>Chloridoideae</taxon>
        <taxon>Eragrostideae</taxon>
        <taxon>Eragrostidinae</taxon>
        <taxon>Eragrostis</taxon>
    </lineage>
</organism>
<dbReference type="EMBL" id="RWGY01000039">
    <property type="protein sequence ID" value="TVU09804.1"/>
    <property type="molecule type" value="Genomic_DNA"/>
</dbReference>
<evidence type="ECO:0000313" key="1">
    <source>
        <dbReference type="EMBL" id="TVU09804.1"/>
    </source>
</evidence>
<dbReference type="Gramene" id="TVU09804">
    <property type="protein sequence ID" value="TVU09804"/>
    <property type="gene ID" value="EJB05_43300"/>
</dbReference>
<protein>
    <submittedName>
        <fullName evidence="1">Uncharacterized protein</fullName>
    </submittedName>
</protein>
<keyword evidence="2" id="KW-1185">Reference proteome</keyword>
<evidence type="ECO:0000313" key="2">
    <source>
        <dbReference type="Proteomes" id="UP000324897"/>
    </source>
</evidence>
<proteinExistence type="predicted"/>
<feature type="non-terminal residue" evidence="1">
    <location>
        <position position="1"/>
    </location>
</feature>
<dbReference type="AlphaFoldDB" id="A0A5J9TEQ9"/>
<accession>A0A5J9TEQ9</accession>
<comment type="caution">
    <text evidence="1">The sequence shown here is derived from an EMBL/GenBank/DDBJ whole genome shotgun (WGS) entry which is preliminary data.</text>
</comment>
<dbReference type="Proteomes" id="UP000324897">
    <property type="component" value="Chromosome 3"/>
</dbReference>
<gene>
    <name evidence="1" type="ORF">EJB05_43300</name>
</gene>
<reference evidence="1 2" key="1">
    <citation type="journal article" date="2019" name="Sci. Rep.">
        <title>A high-quality genome of Eragrostis curvula grass provides insights into Poaceae evolution and supports new strategies to enhance forage quality.</title>
        <authorList>
            <person name="Carballo J."/>
            <person name="Santos B.A.C.M."/>
            <person name="Zappacosta D."/>
            <person name="Garbus I."/>
            <person name="Selva J.P."/>
            <person name="Gallo C.A."/>
            <person name="Diaz A."/>
            <person name="Albertini E."/>
            <person name="Caccamo M."/>
            <person name="Echenique V."/>
        </authorList>
    </citation>
    <scope>NUCLEOTIDE SEQUENCE [LARGE SCALE GENOMIC DNA]</scope>
    <source>
        <strain evidence="2">cv. Victoria</strain>
        <tissue evidence="1">Leaf</tissue>
    </source>
</reference>
<name>A0A5J9TEQ9_9POAL</name>
<sequence>MQGSGRRGLSSDKPCRKLELVPGGCGRVPWVTSRAIWELDARLRVVARCDQALMMCCRDADYREVVLLSPNPYAPELIVYFGEQLSLPMVGCNLMDQGVSSHRQGSPKGDVSHSNAMTVLLSKTAQSVTSLA</sequence>